<dbReference type="Gene3D" id="1.25.40.990">
    <property type="match status" value="1"/>
</dbReference>
<sequence>MEVADSRLEAARGTCATMCSARELQERQRCMEINFLEAEPGTERQRHPRGSPALAVKRYTRPAAGRALPLPAEIRPIAVLERTTAHLISLADGPFTGTYAFVADRLRAVVQDLVVQSLNDERAAAIYERIIRFHALSAVRYAEEPAPAYSSYHNHELLSKALVSLMHIYAHTPPADAESSATRAEFHGYQLLLHAGDPMLSLSHASALSPALHRSPPVALALRLLHALSACDGLRVLRLARALPPTAFGCVLHVLSRARAEAVGALRRAYLKQEPLPARWVCDLLLLPAESDALSTAAAGLGLVVESAPALPAGAPADAPAPRALAIDRAVVRVAPPADITQAAPKQRSAAPGGAHDTVLVHAAPLAAWRAGGSLVAAIVNGAHAAWPSVAPVANADEHKEDSAQAPEGAPSSEASERASAADVADDGGGDEELIAMLGTLRTQINASPHFLDAAAAALRPPGTMPPGAEGGNARGGAAEDDELALALKDAIAGMSLSVAGAEPAGGSSV</sequence>
<feature type="domain" description="SAC3/GANP/THP3 conserved" evidence="2">
    <location>
        <begin position="18"/>
        <end position="296"/>
    </location>
</feature>
<dbReference type="InterPro" id="IPR045107">
    <property type="entry name" value="SAC3/GANP/THP3"/>
</dbReference>
<dbReference type="GO" id="GO:0006406">
    <property type="term" value="P:mRNA export from nucleus"/>
    <property type="evidence" value="ECO:0007669"/>
    <property type="project" value="TreeGrafter"/>
</dbReference>
<dbReference type="AlphaFoldDB" id="A0A8J5XSZ3"/>
<dbReference type="EMBL" id="JAGTXO010000004">
    <property type="protein sequence ID" value="KAG8468391.1"/>
    <property type="molecule type" value="Genomic_DNA"/>
</dbReference>
<dbReference type="PANTHER" id="PTHR12436">
    <property type="entry name" value="80 KDA MCM3-ASSOCIATED PROTEIN"/>
    <property type="match status" value="1"/>
</dbReference>
<feature type="compositionally biased region" description="Low complexity" evidence="1">
    <location>
        <begin position="404"/>
        <end position="423"/>
    </location>
</feature>
<evidence type="ECO:0000256" key="1">
    <source>
        <dbReference type="SAM" id="MobiDB-lite"/>
    </source>
</evidence>
<dbReference type="PANTHER" id="PTHR12436:SF3">
    <property type="entry name" value="GERMINAL-CENTER ASSOCIATED NUCLEAR PROTEIN"/>
    <property type="match status" value="1"/>
</dbReference>
<feature type="region of interest" description="Disordered" evidence="1">
    <location>
        <begin position="459"/>
        <end position="481"/>
    </location>
</feature>
<dbReference type="GO" id="GO:0070390">
    <property type="term" value="C:transcription export complex 2"/>
    <property type="evidence" value="ECO:0007669"/>
    <property type="project" value="TreeGrafter"/>
</dbReference>
<dbReference type="OrthoDB" id="264795at2759"/>
<evidence type="ECO:0000313" key="4">
    <source>
        <dbReference type="Proteomes" id="UP000751190"/>
    </source>
</evidence>
<gene>
    <name evidence="3" type="ORF">KFE25_013474</name>
</gene>
<name>A0A8J5XSZ3_DIALT</name>
<organism evidence="3 4">
    <name type="scientific">Diacronema lutheri</name>
    <name type="common">Unicellular marine alga</name>
    <name type="synonym">Monochrysis lutheri</name>
    <dbReference type="NCBI Taxonomy" id="2081491"/>
    <lineage>
        <taxon>Eukaryota</taxon>
        <taxon>Haptista</taxon>
        <taxon>Haptophyta</taxon>
        <taxon>Pavlovophyceae</taxon>
        <taxon>Pavlovales</taxon>
        <taxon>Pavlovaceae</taxon>
        <taxon>Diacronema</taxon>
    </lineage>
</organism>
<comment type="caution">
    <text evidence="3">The sequence shown here is derived from an EMBL/GenBank/DDBJ whole genome shotgun (WGS) entry which is preliminary data.</text>
</comment>
<dbReference type="Proteomes" id="UP000751190">
    <property type="component" value="Unassembled WGS sequence"/>
</dbReference>
<keyword evidence="4" id="KW-1185">Reference proteome</keyword>
<protein>
    <recommendedName>
        <fullName evidence="2">SAC3/GANP/THP3 conserved domain-containing protein</fullName>
    </recommendedName>
</protein>
<evidence type="ECO:0000313" key="3">
    <source>
        <dbReference type="EMBL" id="KAG8468391.1"/>
    </source>
</evidence>
<reference evidence="3" key="1">
    <citation type="submission" date="2021-05" db="EMBL/GenBank/DDBJ databases">
        <title>The genome of the haptophyte Pavlova lutheri (Diacronema luteri, Pavlovales) - a model for lipid biosynthesis in eukaryotic algae.</title>
        <authorList>
            <person name="Hulatt C.J."/>
            <person name="Posewitz M.C."/>
        </authorList>
    </citation>
    <scope>NUCLEOTIDE SEQUENCE</scope>
    <source>
        <strain evidence="3">NIVA-4/92</strain>
    </source>
</reference>
<accession>A0A8J5XSZ3</accession>
<dbReference type="InterPro" id="IPR005062">
    <property type="entry name" value="SAC3/GANP/THP3_conserved"/>
</dbReference>
<dbReference type="GO" id="GO:0005737">
    <property type="term" value="C:cytoplasm"/>
    <property type="evidence" value="ECO:0007669"/>
    <property type="project" value="TreeGrafter"/>
</dbReference>
<evidence type="ECO:0000259" key="2">
    <source>
        <dbReference type="Pfam" id="PF03399"/>
    </source>
</evidence>
<proteinExistence type="predicted"/>
<dbReference type="Pfam" id="PF03399">
    <property type="entry name" value="SAC3_GANP"/>
    <property type="match status" value="1"/>
</dbReference>
<feature type="region of interest" description="Disordered" evidence="1">
    <location>
        <begin position="395"/>
        <end position="430"/>
    </location>
</feature>